<organism evidence="2 3">
    <name type="scientific">Westerdykella ornata</name>
    <dbReference type="NCBI Taxonomy" id="318751"/>
    <lineage>
        <taxon>Eukaryota</taxon>
        <taxon>Fungi</taxon>
        <taxon>Dikarya</taxon>
        <taxon>Ascomycota</taxon>
        <taxon>Pezizomycotina</taxon>
        <taxon>Dothideomycetes</taxon>
        <taxon>Pleosporomycetidae</taxon>
        <taxon>Pleosporales</taxon>
        <taxon>Sporormiaceae</taxon>
        <taxon>Westerdykella</taxon>
    </lineage>
</organism>
<gene>
    <name evidence="2" type="ORF">EI97DRAFT_87177</name>
</gene>
<evidence type="ECO:0000256" key="1">
    <source>
        <dbReference type="SAM" id="MobiDB-lite"/>
    </source>
</evidence>
<name>A0A6A6JJN3_WESOR</name>
<dbReference type="Proteomes" id="UP000800097">
    <property type="component" value="Unassembled WGS sequence"/>
</dbReference>
<accession>A0A6A6JJN3</accession>
<reference evidence="2" key="1">
    <citation type="journal article" date="2020" name="Stud. Mycol.">
        <title>101 Dothideomycetes genomes: a test case for predicting lifestyles and emergence of pathogens.</title>
        <authorList>
            <person name="Haridas S."/>
            <person name="Albert R."/>
            <person name="Binder M."/>
            <person name="Bloem J."/>
            <person name="Labutti K."/>
            <person name="Salamov A."/>
            <person name="Andreopoulos B."/>
            <person name="Baker S."/>
            <person name="Barry K."/>
            <person name="Bills G."/>
            <person name="Bluhm B."/>
            <person name="Cannon C."/>
            <person name="Castanera R."/>
            <person name="Culley D."/>
            <person name="Daum C."/>
            <person name="Ezra D."/>
            <person name="Gonzalez J."/>
            <person name="Henrissat B."/>
            <person name="Kuo A."/>
            <person name="Liang C."/>
            <person name="Lipzen A."/>
            <person name="Lutzoni F."/>
            <person name="Magnuson J."/>
            <person name="Mondo S."/>
            <person name="Nolan M."/>
            <person name="Ohm R."/>
            <person name="Pangilinan J."/>
            <person name="Park H.-J."/>
            <person name="Ramirez L."/>
            <person name="Alfaro M."/>
            <person name="Sun H."/>
            <person name="Tritt A."/>
            <person name="Yoshinaga Y."/>
            <person name="Zwiers L.-H."/>
            <person name="Turgeon B."/>
            <person name="Goodwin S."/>
            <person name="Spatafora J."/>
            <person name="Crous P."/>
            <person name="Grigoriev I."/>
        </authorList>
    </citation>
    <scope>NUCLEOTIDE SEQUENCE</scope>
    <source>
        <strain evidence="2">CBS 379.55</strain>
    </source>
</reference>
<dbReference type="RefSeq" id="XP_033652618.1">
    <property type="nucleotide sequence ID" value="XM_033803172.1"/>
</dbReference>
<feature type="region of interest" description="Disordered" evidence="1">
    <location>
        <begin position="60"/>
        <end position="91"/>
    </location>
</feature>
<feature type="region of interest" description="Disordered" evidence="1">
    <location>
        <begin position="1"/>
        <end position="37"/>
    </location>
</feature>
<dbReference type="AlphaFoldDB" id="A0A6A6JJN3"/>
<dbReference type="GeneID" id="54556347"/>
<feature type="compositionally biased region" description="Basic residues" evidence="1">
    <location>
        <begin position="71"/>
        <end position="91"/>
    </location>
</feature>
<evidence type="ECO:0000313" key="3">
    <source>
        <dbReference type="Proteomes" id="UP000800097"/>
    </source>
</evidence>
<feature type="compositionally biased region" description="Gly residues" evidence="1">
    <location>
        <begin position="1"/>
        <end position="12"/>
    </location>
</feature>
<sequence>MRGGLLGLGLGSEAGETESPGLLLRQGPRRQSSQSLGAEAITIMSERAKRRTQWGRVISRGEHGVDGKLAQGKHFRRANQKSPRRAWHGAS</sequence>
<dbReference type="EMBL" id="ML986499">
    <property type="protein sequence ID" value="KAF2275079.1"/>
    <property type="molecule type" value="Genomic_DNA"/>
</dbReference>
<proteinExistence type="predicted"/>
<evidence type="ECO:0000313" key="2">
    <source>
        <dbReference type="EMBL" id="KAF2275079.1"/>
    </source>
</evidence>
<protein>
    <submittedName>
        <fullName evidence="2">Uncharacterized protein</fullName>
    </submittedName>
</protein>
<keyword evidence="3" id="KW-1185">Reference proteome</keyword>